<feature type="domain" description="Thioredoxin" evidence="18">
    <location>
        <begin position="62"/>
        <end position="185"/>
    </location>
</feature>
<dbReference type="GO" id="GO:0003756">
    <property type="term" value="F:protein disulfide isomerase activity"/>
    <property type="evidence" value="ECO:0007669"/>
    <property type="project" value="UniProtKB-EC"/>
</dbReference>
<dbReference type="Pfam" id="PF03179">
    <property type="entry name" value="V-ATPase_G"/>
    <property type="match status" value="1"/>
</dbReference>
<dbReference type="FunFam" id="1.20.5.2950:FF:000001">
    <property type="entry name" value="V-type proton ATPase subunit G"/>
    <property type="match status" value="1"/>
</dbReference>
<dbReference type="CDD" id="cd02961">
    <property type="entry name" value="PDI_a_family"/>
    <property type="match status" value="1"/>
</dbReference>
<dbReference type="Proteomes" id="UP001164929">
    <property type="component" value="Chromosome 8"/>
</dbReference>
<dbReference type="InterPro" id="IPR005124">
    <property type="entry name" value="V-ATPase_G"/>
</dbReference>
<evidence type="ECO:0000256" key="13">
    <source>
        <dbReference type="ARBA" id="ARBA00023157"/>
    </source>
</evidence>
<dbReference type="AlphaFoldDB" id="A0AAD6QDI8"/>
<keyword evidence="14" id="KW-0413">Isomerase</keyword>
<evidence type="ECO:0000256" key="7">
    <source>
        <dbReference type="ARBA" id="ARBA00022448"/>
    </source>
</evidence>
<comment type="catalytic activity">
    <reaction evidence="1">
        <text>Catalyzes the rearrangement of -S-S- bonds in proteins.</text>
        <dbReference type="EC" id="5.3.4.1"/>
    </reaction>
</comment>
<comment type="similarity">
    <text evidence="5">Belongs to the V-ATPase G subunit family.</text>
</comment>
<dbReference type="NCBIfam" id="TIGR01147">
    <property type="entry name" value="V_ATP_synt_G"/>
    <property type="match status" value="1"/>
</dbReference>
<evidence type="ECO:0000256" key="12">
    <source>
        <dbReference type="ARBA" id="ARBA00023065"/>
    </source>
</evidence>
<dbReference type="SUPFAM" id="SSF52833">
    <property type="entry name" value="Thioredoxin-like"/>
    <property type="match status" value="3"/>
</dbReference>
<keyword evidence="9" id="KW-0677">Repeat</keyword>
<organism evidence="19 20">
    <name type="scientific">Populus alba x Populus x berolinensis</name>
    <dbReference type="NCBI Taxonomy" id="444605"/>
    <lineage>
        <taxon>Eukaryota</taxon>
        <taxon>Viridiplantae</taxon>
        <taxon>Streptophyta</taxon>
        <taxon>Embryophyta</taxon>
        <taxon>Tracheophyta</taxon>
        <taxon>Spermatophyta</taxon>
        <taxon>Magnoliopsida</taxon>
        <taxon>eudicotyledons</taxon>
        <taxon>Gunneridae</taxon>
        <taxon>Pentapetalae</taxon>
        <taxon>rosids</taxon>
        <taxon>fabids</taxon>
        <taxon>Malpighiales</taxon>
        <taxon>Salicaceae</taxon>
        <taxon>Saliceae</taxon>
        <taxon>Populus</taxon>
    </lineage>
</organism>
<keyword evidence="16" id="KW-0175">Coiled coil</keyword>
<evidence type="ECO:0000256" key="9">
    <source>
        <dbReference type="ARBA" id="ARBA00022737"/>
    </source>
</evidence>
<dbReference type="Gene3D" id="1.20.5.2950">
    <property type="match status" value="1"/>
</dbReference>
<dbReference type="InterPro" id="IPR036249">
    <property type="entry name" value="Thioredoxin-like_sf"/>
</dbReference>
<evidence type="ECO:0000256" key="16">
    <source>
        <dbReference type="SAM" id="Coils"/>
    </source>
</evidence>
<keyword evidence="11" id="KW-0256">Endoplasmic reticulum</keyword>
<comment type="subcellular location">
    <subcellularLocation>
        <location evidence="3">Endoplasmic reticulum lumen</location>
    </subcellularLocation>
</comment>
<keyword evidence="17" id="KW-0812">Transmembrane</keyword>
<reference evidence="19" key="1">
    <citation type="journal article" date="2023" name="Mol. Ecol. Resour.">
        <title>Chromosome-level genome assembly of a triploid poplar Populus alba 'Berolinensis'.</title>
        <authorList>
            <person name="Chen S."/>
            <person name="Yu Y."/>
            <person name="Wang X."/>
            <person name="Wang S."/>
            <person name="Zhang T."/>
            <person name="Zhou Y."/>
            <person name="He R."/>
            <person name="Meng N."/>
            <person name="Wang Y."/>
            <person name="Liu W."/>
            <person name="Liu Z."/>
            <person name="Liu J."/>
            <person name="Guo Q."/>
            <person name="Huang H."/>
            <person name="Sederoff R.R."/>
            <person name="Wang G."/>
            <person name="Qu G."/>
            <person name="Chen S."/>
        </authorList>
    </citation>
    <scope>NUCLEOTIDE SEQUENCE</scope>
    <source>
        <strain evidence="19">SC-2020</strain>
    </source>
</reference>
<dbReference type="InterPro" id="IPR013766">
    <property type="entry name" value="Thioredoxin_domain"/>
</dbReference>
<evidence type="ECO:0000256" key="3">
    <source>
        <dbReference type="ARBA" id="ARBA00004319"/>
    </source>
</evidence>
<comment type="similarity">
    <text evidence="4">Belongs to the protein disulfide isomerase family.</text>
</comment>
<keyword evidence="8" id="KW-0732">Signal</keyword>
<dbReference type="GO" id="GO:0005788">
    <property type="term" value="C:endoplasmic reticulum lumen"/>
    <property type="evidence" value="ECO:0007669"/>
    <property type="project" value="UniProtKB-SubCell"/>
</dbReference>
<keyword evidence="13" id="KW-1015">Disulfide bond</keyword>
<comment type="caution">
    <text evidence="19">The sequence shown here is derived from an EMBL/GenBank/DDBJ whole genome shotgun (WGS) entry which is preliminary data.</text>
</comment>
<evidence type="ECO:0000256" key="2">
    <source>
        <dbReference type="ARBA" id="ARBA00003847"/>
    </source>
</evidence>
<keyword evidence="17" id="KW-1133">Transmembrane helix</keyword>
<feature type="coiled-coil region" evidence="16">
    <location>
        <begin position="695"/>
        <end position="747"/>
    </location>
</feature>
<dbReference type="FunFam" id="3.40.30.10:FF:000042">
    <property type="entry name" value="protein disulfide-isomerase A2"/>
    <property type="match status" value="1"/>
</dbReference>
<feature type="transmembrane region" description="Helical" evidence="17">
    <location>
        <begin position="554"/>
        <end position="574"/>
    </location>
</feature>
<evidence type="ECO:0000259" key="18">
    <source>
        <dbReference type="PROSITE" id="PS51352"/>
    </source>
</evidence>
<accession>A0AAD6QDI8</accession>
<evidence type="ECO:0000256" key="14">
    <source>
        <dbReference type="ARBA" id="ARBA00023235"/>
    </source>
</evidence>
<dbReference type="GO" id="GO:0016471">
    <property type="term" value="C:vacuolar proton-transporting V-type ATPase complex"/>
    <property type="evidence" value="ECO:0007669"/>
    <property type="project" value="InterPro"/>
</dbReference>
<evidence type="ECO:0000256" key="5">
    <source>
        <dbReference type="ARBA" id="ARBA00010066"/>
    </source>
</evidence>
<dbReference type="PANTHER" id="PTHR18929:SF214">
    <property type="entry name" value="THIOREDOXIN DOMAIN-CONTAINING PROTEIN"/>
    <property type="match status" value="1"/>
</dbReference>
<feature type="transmembrane region" description="Helical" evidence="17">
    <location>
        <begin position="581"/>
        <end position="599"/>
    </location>
</feature>
<dbReference type="Pfam" id="PF00085">
    <property type="entry name" value="Thioredoxin"/>
    <property type="match status" value="1"/>
</dbReference>
<evidence type="ECO:0000256" key="1">
    <source>
        <dbReference type="ARBA" id="ARBA00001182"/>
    </source>
</evidence>
<evidence type="ECO:0000256" key="8">
    <source>
        <dbReference type="ARBA" id="ARBA00022729"/>
    </source>
</evidence>
<dbReference type="PANTHER" id="PTHR18929">
    <property type="entry name" value="PROTEIN DISULFIDE ISOMERASE"/>
    <property type="match status" value="1"/>
</dbReference>
<dbReference type="GO" id="GO:0046961">
    <property type="term" value="F:proton-transporting ATPase activity, rotational mechanism"/>
    <property type="evidence" value="ECO:0007669"/>
    <property type="project" value="InterPro"/>
</dbReference>
<dbReference type="GO" id="GO:0034976">
    <property type="term" value="P:response to endoplasmic reticulum stress"/>
    <property type="evidence" value="ECO:0007669"/>
    <property type="project" value="TreeGrafter"/>
</dbReference>
<dbReference type="EMBL" id="JAQIZT010000008">
    <property type="protein sequence ID" value="KAJ6986900.1"/>
    <property type="molecule type" value="Genomic_DNA"/>
</dbReference>
<keyword evidence="12" id="KW-0406">Ion transport</keyword>
<name>A0AAD6QDI8_9ROSI</name>
<dbReference type="Gene3D" id="3.40.30.10">
    <property type="entry name" value="Glutaredoxin"/>
    <property type="match status" value="3"/>
</dbReference>
<keyword evidence="17" id="KW-0472">Membrane</keyword>
<evidence type="ECO:0000313" key="20">
    <source>
        <dbReference type="Proteomes" id="UP001164929"/>
    </source>
</evidence>
<feature type="coiled-coil region" evidence="16">
    <location>
        <begin position="811"/>
        <end position="838"/>
    </location>
</feature>
<evidence type="ECO:0000313" key="19">
    <source>
        <dbReference type="EMBL" id="KAJ6986900.1"/>
    </source>
</evidence>
<keyword evidence="20" id="KW-1185">Reference proteome</keyword>
<comment type="function">
    <text evidence="2">Catalytic subunit of the peripheral V1 complex of vacuolar ATPase (V-ATPase). V-ATPase is responsible for acidifying a variety of intracellular compartments in eukaryotic cells.</text>
</comment>
<evidence type="ECO:0000256" key="6">
    <source>
        <dbReference type="ARBA" id="ARBA00012723"/>
    </source>
</evidence>
<dbReference type="PROSITE" id="PS51352">
    <property type="entry name" value="THIOREDOXIN_2"/>
    <property type="match status" value="1"/>
</dbReference>
<keyword evidence="10" id="KW-0375">Hydrogen ion transport</keyword>
<keyword evidence="15" id="KW-0676">Redox-active center</keyword>
<feature type="transmembrane region" description="Helical" evidence="17">
    <location>
        <begin position="653"/>
        <end position="679"/>
    </location>
</feature>
<evidence type="ECO:0000256" key="17">
    <source>
        <dbReference type="SAM" id="Phobius"/>
    </source>
</evidence>
<dbReference type="EC" id="5.3.4.1" evidence="6"/>
<dbReference type="CDD" id="cd02981">
    <property type="entry name" value="PDI_b_family"/>
    <property type="match status" value="1"/>
</dbReference>
<evidence type="ECO:0000256" key="11">
    <source>
        <dbReference type="ARBA" id="ARBA00022824"/>
    </source>
</evidence>
<protein>
    <recommendedName>
        <fullName evidence="6">protein disulfide-isomerase</fullName>
        <ecNumber evidence="6">5.3.4.1</ecNumber>
    </recommendedName>
</protein>
<evidence type="ECO:0000256" key="15">
    <source>
        <dbReference type="ARBA" id="ARBA00023284"/>
    </source>
</evidence>
<evidence type="ECO:0000256" key="4">
    <source>
        <dbReference type="ARBA" id="ARBA00006347"/>
    </source>
</evidence>
<keyword evidence="7" id="KW-0813">Transport</keyword>
<proteinExistence type="inferred from homology"/>
<dbReference type="GO" id="GO:0006457">
    <property type="term" value="P:protein folding"/>
    <property type="evidence" value="ECO:0007669"/>
    <property type="project" value="TreeGrafter"/>
</dbReference>
<gene>
    <name evidence="19" type="ORF">NC653_020208</name>
</gene>
<sequence>MSRAARISLFLFTSILLLFTILWFSPVSHVPSSLPLVLSFFKHLEDTIFESNTHKDVYYDEGLENQGTNSWPENPVVDEKDVAVLTEKNFSDFIATNPYVMVEFYASWCHWSRKLAPEYSAAATLLKGEAVLAKVEATVEMGLARKYEIRGYPSLLLFAGGIQKGSYYGERTRDAIATWMRQKNGLVVQTVSTTEEANRILRTNSVIVMGFLGTLEGSDTKELTAASRLHADINFYQTDYVDVARLFRIDPQIKPPALVILKWEAANRSYVGFDGQFTESEISDFVSTNSFQFTKSEISDSVSTNNAPSVITFTLWLFSTKYSLELISTFEEAAKAFRNKVLVFVHVETDGTNLGLGANLAFQFGVPEGSPRVVACMANGDKYLYHGEVTFDGIKSFAEEFLEDNLSIHSVPISKSALQLPSDSHQSNPSLFSRILPPLSRRLLHKLLLTSDSKIQVDSVEGRTAEGRNSHQNTIRGWPDSACAMMHKKRRSIDLEIHQEDQLHESPKFCHFVDFLFSLMNFGFVEKFRSITIDPIAMAVPPFRLRTPEVCREAVVLSMEITILLGGALLFYTILLILQQIFSYTGVILLSIAAIVLLTRDHSSNSSLPITTARKLMEISKQLCDIVVSITNKLCEEPVTNYPHLERRCSGTIAIWTGYVAYAGGLIAIAVCANHTFLFSCMWDSIKRKSLGQNLDQADSMNKVDENELKEVKAKCDEDRQRWEEEKKVLTEQLNMAKSKLREKEKSYSILDYELFLQPPFTWIVKHSSVDKMDAGPSSRSGSMEANRGQNGIQLLLAAEQEAQHIVNTARNAKMARLRQAKEEADKEIAEFRAHMEAEFQRKLTESSGDSGANVKRLEHETEAKIGHLKTEASRISHDVVQMLLKHVTAVKN</sequence>
<evidence type="ECO:0000256" key="10">
    <source>
        <dbReference type="ARBA" id="ARBA00022781"/>
    </source>
</evidence>